<dbReference type="AlphaFoldDB" id="B7AV85"/>
<dbReference type="STRING" id="483218.BACPEC_02633"/>
<evidence type="ECO:0000313" key="4">
    <source>
        <dbReference type="Proteomes" id="UP000003136"/>
    </source>
</evidence>
<feature type="region of interest" description="Disordered" evidence="1">
    <location>
        <begin position="24"/>
        <end position="51"/>
    </location>
</feature>
<dbReference type="eggNOG" id="COG1511">
    <property type="taxonomic scope" value="Bacteria"/>
</dbReference>
<evidence type="ECO:0000256" key="1">
    <source>
        <dbReference type="SAM" id="MobiDB-lite"/>
    </source>
</evidence>
<organism evidence="3 4">
    <name type="scientific">[Bacteroides] pectinophilus ATCC 43243</name>
    <dbReference type="NCBI Taxonomy" id="483218"/>
    <lineage>
        <taxon>Bacteria</taxon>
        <taxon>Bacillati</taxon>
        <taxon>Bacillota</taxon>
        <taxon>Clostridia</taxon>
        <taxon>Eubacteriales</taxon>
    </lineage>
</organism>
<dbReference type="EMBL" id="ABVQ01000037">
    <property type="protein sequence ID" value="EEC56126.1"/>
    <property type="molecule type" value="Genomic_DNA"/>
</dbReference>
<name>B7AV85_9FIRM</name>
<protein>
    <submittedName>
        <fullName evidence="3">Uncharacterized protein</fullName>
    </submittedName>
</protein>
<gene>
    <name evidence="3" type="ORF">BACPEC_02633</name>
</gene>
<feature type="transmembrane region" description="Helical" evidence="2">
    <location>
        <begin position="157"/>
        <end position="177"/>
    </location>
</feature>
<feature type="transmembrane region" description="Helical" evidence="2">
    <location>
        <begin position="133"/>
        <end position="151"/>
    </location>
</feature>
<proteinExistence type="predicted"/>
<feature type="compositionally biased region" description="Low complexity" evidence="1">
    <location>
        <begin position="32"/>
        <end position="44"/>
    </location>
</feature>
<dbReference type="HOGENOM" id="CLU_1248579_0_0_9"/>
<comment type="caution">
    <text evidence="3">The sequence shown here is derived from an EMBL/GenBank/DDBJ whole genome shotgun (WGS) entry which is preliminary data.</text>
</comment>
<keyword evidence="2" id="KW-0812">Transmembrane</keyword>
<accession>B7AV85</accession>
<keyword evidence="4" id="KW-1185">Reference proteome</keyword>
<dbReference type="Proteomes" id="UP000003136">
    <property type="component" value="Unassembled WGS sequence"/>
</dbReference>
<evidence type="ECO:0000313" key="3">
    <source>
        <dbReference type="EMBL" id="EEC56126.1"/>
    </source>
</evidence>
<keyword evidence="2" id="KW-0472">Membrane</keyword>
<evidence type="ECO:0000256" key="2">
    <source>
        <dbReference type="SAM" id="Phobius"/>
    </source>
</evidence>
<keyword evidence="2" id="KW-1133">Transmembrane helix</keyword>
<sequence>MSNGNKADEEIYDKLYEMIQSAVQSEVQRTLAQQGSSQGSSGAGNSDTAHADHADISQLSEAEIAARIAAMAESSDDSDDDSNYSNDIGTKAVTAVSPVNTAPADTVHEDDVKSRLVAYYAAIHEKNRKRIKTGMICMFVIPVVFLILLFTMQSSKIVYLVLWIASLFILCGYLIAVEYSDYSLQEKLEALGVDEHGVDGSLIGPDVLEKDIQSMKERMGL</sequence>
<reference evidence="3 4" key="2">
    <citation type="submission" date="2008-11" db="EMBL/GenBank/DDBJ databases">
        <authorList>
            <person name="Fulton L."/>
            <person name="Clifton S."/>
            <person name="Fulton B."/>
            <person name="Xu J."/>
            <person name="Minx P."/>
            <person name="Pepin K.H."/>
            <person name="Johnson M."/>
            <person name="Bhonagiri V."/>
            <person name="Nash W.E."/>
            <person name="Mardis E.R."/>
            <person name="Wilson R.K."/>
        </authorList>
    </citation>
    <scope>NUCLEOTIDE SEQUENCE [LARGE SCALE GENOMIC DNA]</scope>
    <source>
        <strain evidence="3 4">ATCC 43243</strain>
    </source>
</reference>
<reference evidence="3 4" key="1">
    <citation type="submission" date="2008-11" db="EMBL/GenBank/DDBJ databases">
        <title>Draft genome sequence of Bacteroides pectinophilus (ATCC 43243).</title>
        <authorList>
            <person name="Sudarsanam P."/>
            <person name="Ley R."/>
            <person name="Guruge J."/>
            <person name="Turnbaugh P.J."/>
            <person name="Mahowald M."/>
            <person name="Liep D."/>
            <person name="Gordon J."/>
        </authorList>
    </citation>
    <scope>NUCLEOTIDE SEQUENCE [LARGE SCALE GENOMIC DNA]</scope>
    <source>
        <strain evidence="3 4">ATCC 43243</strain>
    </source>
</reference>